<dbReference type="GO" id="GO:0032259">
    <property type="term" value="P:methylation"/>
    <property type="evidence" value="ECO:0007669"/>
    <property type="project" value="UniProtKB-KW"/>
</dbReference>
<dbReference type="EMBL" id="JBHSJJ010000002">
    <property type="protein sequence ID" value="MFC4870920.1"/>
    <property type="molecule type" value="Genomic_DNA"/>
</dbReference>
<dbReference type="PANTHER" id="PTHR43861">
    <property type="entry name" value="TRANS-ACONITATE 2-METHYLTRANSFERASE-RELATED"/>
    <property type="match status" value="1"/>
</dbReference>
<dbReference type="EC" id="2.1.1.64" evidence="2"/>
<protein>
    <submittedName>
        <fullName evidence="2">Class I SAM-dependent methyltransferase</fullName>
        <ecNumber evidence="2">2.1.1.222</ecNumber>
        <ecNumber evidence="2">2.1.1.64</ecNumber>
    </submittedName>
</protein>
<name>A0ABV9SXY4_9BACT</name>
<proteinExistence type="predicted"/>
<feature type="domain" description="Methyltransferase" evidence="1">
    <location>
        <begin position="55"/>
        <end position="181"/>
    </location>
</feature>
<dbReference type="Proteomes" id="UP001595818">
    <property type="component" value="Unassembled WGS sequence"/>
</dbReference>
<dbReference type="InterPro" id="IPR029063">
    <property type="entry name" value="SAM-dependent_MTases_sf"/>
</dbReference>
<keyword evidence="2" id="KW-0489">Methyltransferase</keyword>
<dbReference type="GO" id="GO:0102208">
    <property type="term" value="F:2-polyprenyl-6-hydroxyphenol methylase activity"/>
    <property type="evidence" value="ECO:0007669"/>
    <property type="project" value="UniProtKB-EC"/>
</dbReference>
<evidence type="ECO:0000313" key="3">
    <source>
        <dbReference type="Proteomes" id="UP001595818"/>
    </source>
</evidence>
<comment type="caution">
    <text evidence="2">The sequence shown here is derived from an EMBL/GenBank/DDBJ whole genome shotgun (WGS) entry which is preliminary data.</text>
</comment>
<dbReference type="RefSeq" id="WP_377061913.1">
    <property type="nucleotide sequence ID" value="NZ_JBHSJJ010000002.1"/>
</dbReference>
<keyword evidence="3" id="KW-1185">Reference proteome</keyword>
<keyword evidence="2" id="KW-0808">Transferase</keyword>
<dbReference type="SUPFAM" id="SSF53335">
    <property type="entry name" value="S-adenosyl-L-methionine-dependent methyltransferases"/>
    <property type="match status" value="1"/>
</dbReference>
<organism evidence="2 3">
    <name type="scientific">Negadavirga shengliensis</name>
    <dbReference type="NCBI Taxonomy" id="1389218"/>
    <lineage>
        <taxon>Bacteria</taxon>
        <taxon>Pseudomonadati</taxon>
        <taxon>Bacteroidota</taxon>
        <taxon>Cytophagia</taxon>
        <taxon>Cytophagales</taxon>
        <taxon>Cyclobacteriaceae</taxon>
        <taxon>Negadavirga</taxon>
    </lineage>
</organism>
<dbReference type="GO" id="GO:0061542">
    <property type="term" value="F:3-demethylubiquinol 3-O-methyltransferase activity"/>
    <property type="evidence" value="ECO:0007669"/>
    <property type="project" value="UniProtKB-EC"/>
</dbReference>
<reference evidence="3" key="1">
    <citation type="journal article" date="2019" name="Int. J. Syst. Evol. Microbiol.">
        <title>The Global Catalogue of Microorganisms (GCM) 10K type strain sequencing project: providing services to taxonomists for standard genome sequencing and annotation.</title>
        <authorList>
            <consortium name="The Broad Institute Genomics Platform"/>
            <consortium name="The Broad Institute Genome Sequencing Center for Infectious Disease"/>
            <person name="Wu L."/>
            <person name="Ma J."/>
        </authorList>
    </citation>
    <scope>NUCLEOTIDE SEQUENCE [LARGE SCALE GENOMIC DNA]</scope>
    <source>
        <strain evidence="3">CGMCC 4.7466</strain>
    </source>
</reference>
<gene>
    <name evidence="2" type="ORF">ACFPFU_04425</name>
</gene>
<dbReference type="Gene3D" id="3.40.50.150">
    <property type="entry name" value="Vaccinia Virus protein VP39"/>
    <property type="match status" value="1"/>
</dbReference>
<dbReference type="InterPro" id="IPR025714">
    <property type="entry name" value="Methyltranfer_dom"/>
</dbReference>
<dbReference type="Pfam" id="PF13847">
    <property type="entry name" value="Methyltransf_31"/>
    <property type="match status" value="1"/>
</dbReference>
<evidence type="ECO:0000313" key="2">
    <source>
        <dbReference type="EMBL" id="MFC4870920.1"/>
    </source>
</evidence>
<dbReference type="CDD" id="cd02440">
    <property type="entry name" value="AdoMet_MTases"/>
    <property type="match status" value="1"/>
</dbReference>
<evidence type="ECO:0000259" key="1">
    <source>
        <dbReference type="Pfam" id="PF13847"/>
    </source>
</evidence>
<sequence>MKDRTQKEFHRSLDIIDKELEKHIPGILEGLWELGSMPEYMIDLMDTHIKSNFFTVTDFGCGKGAVLIQLAEKFDFEGLGIDMVPEFIASAKKYAREHDVDHSLEFMCGNFVSILPTIKNQDLVIYGYESDILGDLKTTLHQLRTCVKDNGYMMIEYIFLDNSQKGKIDGLTEKELLRVIKESNCKLIGRRDWDRERVKGVNRSNNALIRQNVASLIEKYPENANLFENYFRNQLEECDALENFFTCTTMLLRKTL</sequence>
<dbReference type="EC" id="2.1.1.222" evidence="2"/>
<accession>A0ABV9SXY4</accession>